<dbReference type="OrthoDB" id="7875988at2"/>
<evidence type="ECO:0000256" key="1">
    <source>
        <dbReference type="SAM" id="Phobius"/>
    </source>
</evidence>
<organism evidence="2 3">
    <name type="scientific">Tranquillimonas rosea</name>
    <dbReference type="NCBI Taxonomy" id="641238"/>
    <lineage>
        <taxon>Bacteria</taxon>
        <taxon>Pseudomonadati</taxon>
        <taxon>Pseudomonadota</taxon>
        <taxon>Alphaproteobacteria</taxon>
        <taxon>Rhodobacterales</taxon>
        <taxon>Roseobacteraceae</taxon>
        <taxon>Tranquillimonas</taxon>
    </lineage>
</organism>
<dbReference type="AlphaFoldDB" id="A0A1H9VUF8"/>
<accession>A0A1H9VUF8</accession>
<dbReference type="EMBL" id="FOGU01000008">
    <property type="protein sequence ID" value="SES25168.1"/>
    <property type="molecule type" value="Genomic_DNA"/>
</dbReference>
<keyword evidence="1" id="KW-0472">Membrane</keyword>
<evidence type="ECO:0000313" key="2">
    <source>
        <dbReference type="EMBL" id="SES25168.1"/>
    </source>
</evidence>
<dbReference type="Proteomes" id="UP000198885">
    <property type="component" value="Unassembled WGS sequence"/>
</dbReference>
<dbReference type="RefSeq" id="WP_092694725.1">
    <property type="nucleotide sequence ID" value="NZ_CBDDGO010000004.1"/>
</dbReference>
<name>A0A1H9VUF8_9RHOB</name>
<keyword evidence="1" id="KW-0812">Transmembrane</keyword>
<keyword evidence="3" id="KW-1185">Reference proteome</keyword>
<evidence type="ECO:0000313" key="3">
    <source>
        <dbReference type="Proteomes" id="UP000198885"/>
    </source>
</evidence>
<keyword evidence="1" id="KW-1133">Transmembrane helix</keyword>
<protein>
    <submittedName>
        <fullName evidence="2">Uncharacterized protein</fullName>
    </submittedName>
</protein>
<reference evidence="2 3" key="1">
    <citation type="submission" date="2016-10" db="EMBL/GenBank/DDBJ databases">
        <authorList>
            <person name="de Groot N.N."/>
        </authorList>
    </citation>
    <scope>NUCLEOTIDE SEQUENCE [LARGE SCALE GENOMIC DNA]</scope>
    <source>
        <strain evidence="2 3">DSM 23042</strain>
    </source>
</reference>
<sequence length="66" mass="6770">MARLAIAIVTVALVAFIVIAAGRALGHAVQAAGRVRSAEFGGETMQKLAFAVLMALILYVSVWGGA</sequence>
<gene>
    <name evidence="2" type="ORF">SAMN04490244_108102</name>
</gene>
<proteinExistence type="predicted"/>
<feature type="transmembrane region" description="Helical" evidence="1">
    <location>
        <begin position="47"/>
        <end position="65"/>
    </location>
</feature>
<dbReference type="STRING" id="641238.SAMN04490244_108102"/>